<dbReference type="PANTHER" id="PTHR48070:SF6">
    <property type="entry name" value="ESTERASE OVCA2"/>
    <property type="match status" value="1"/>
</dbReference>
<evidence type="ECO:0000313" key="3">
    <source>
        <dbReference type="EMBL" id="KXN71657.1"/>
    </source>
</evidence>
<organism evidence="3 4">
    <name type="scientific">Conidiobolus coronatus (strain ATCC 28846 / CBS 209.66 / NRRL 28638)</name>
    <name type="common">Delacroixia coronata</name>
    <dbReference type="NCBI Taxonomy" id="796925"/>
    <lineage>
        <taxon>Eukaryota</taxon>
        <taxon>Fungi</taxon>
        <taxon>Fungi incertae sedis</taxon>
        <taxon>Zoopagomycota</taxon>
        <taxon>Entomophthoromycotina</taxon>
        <taxon>Entomophthoromycetes</taxon>
        <taxon>Entomophthorales</taxon>
        <taxon>Ancylistaceae</taxon>
        <taxon>Conidiobolus</taxon>
    </lineage>
</organism>
<dbReference type="InterPro" id="IPR050593">
    <property type="entry name" value="LovG"/>
</dbReference>
<dbReference type="EMBL" id="KQ964470">
    <property type="protein sequence ID" value="KXN71657.1"/>
    <property type="molecule type" value="Genomic_DNA"/>
</dbReference>
<evidence type="ECO:0000313" key="4">
    <source>
        <dbReference type="Proteomes" id="UP000070444"/>
    </source>
</evidence>
<protein>
    <recommendedName>
        <fullName evidence="2">Serine hydrolase domain-containing protein</fullName>
    </recommendedName>
</protein>
<dbReference type="GO" id="GO:0016787">
    <property type="term" value="F:hydrolase activity"/>
    <property type="evidence" value="ECO:0007669"/>
    <property type="project" value="UniProtKB-KW"/>
</dbReference>
<evidence type="ECO:0000256" key="1">
    <source>
        <dbReference type="ARBA" id="ARBA00022801"/>
    </source>
</evidence>
<keyword evidence="4" id="KW-1185">Reference proteome</keyword>
<dbReference type="Proteomes" id="UP000070444">
    <property type="component" value="Unassembled WGS sequence"/>
</dbReference>
<dbReference type="GO" id="GO:0005634">
    <property type="term" value="C:nucleus"/>
    <property type="evidence" value="ECO:0007669"/>
    <property type="project" value="TreeGrafter"/>
</dbReference>
<name>A0A137P9G8_CONC2</name>
<keyword evidence="1" id="KW-0378">Hydrolase</keyword>
<dbReference type="PANTHER" id="PTHR48070">
    <property type="entry name" value="ESTERASE OVCA2"/>
    <property type="match status" value="1"/>
</dbReference>
<dbReference type="AlphaFoldDB" id="A0A137P9G8"/>
<accession>A0A137P9G8</accession>
<gene>
    <name evidence="3" type="ORF">CONCODRAFT_5642</name>
</gene>
<dbReference type="OrthoDB" id="414698at2759"/>
<dbReference type="Pfam" id="PF03959">
    <property type="entry name" value="FSH1"/>
    <property type="match status" value="1"/>
</dbReference>
<proteinExistence type="predicted"/>
<evidence type="ECO:0000259" key="2">
    <source>
        <dbReference type="Pfam" id="PF03959"/>
    </source>
</evidence>
<feature type="non-terminal residue" evidence="3">
    <location>
        <position position="105"/>
    </location>
</feature>
<dbReference type="InterPro" id="IPR029058">
    <property type="entry name" value="AB_hydrolase_fold"/>
</dbReference>
<feature type="domain" description="Serine hydrolase" evidence="2">
    <location>
        <begin position="1"/>
        <end position="105"/>
    </location>
</feature>
<dbReference type="GO" id="GO:0005737">
    <property type="term" value="C:cytoplasm"/>
    <property type="evidence" value="ECO:0007669"/>
    <property type="project" value="TreeGrafter"/>
</dbReference>
<dbReference type="Gene3D" id="3.40.50.1820">
    <property type="entry name" value="alpha/beta hydrolase"/>
    <property type="match status" value="1"/>
</dbReference>
<reference evidence="3 4" key="1">
    <citation type="journal article" date="2015" name="Genome Biol. Evol.">
        <title>Phylogenomic analyses indicate that early fungi evolved digesting cell walls of algal ancestors of land plants.</title>
        <authorList>
            <person name="Chang Y."/>
            <person name="Wang S."/>
            <person name="Sekimoto S."/>
            <person name="Aerts A.L."/>
            <person name="Choi C."/>
            <person name="Clum A."/>
            <person name="LaButti K.M."/>
            <person name="Lindquist E.A."/>
            <person name="Yee Ngan C."/>
            <person name="Ohm R.A."/>
            <person name="Salamov A.A."/>
            <person name="Grigoriev I.V."/>
            <person name="Spatafora J.W."/>
            <person name="Berbee M.L."/>
        </authorList>
    </citation>
    <scope>NUCLEOTIDE SEQUENCE [LARGE SCALE GENOMIC DNA]</scope>
    <source>
        <strain evidence="3 4">NRRL 28638</strain>
    </source>
</reference>
<sequence length="105" mass="12396">MTKLPKLLCLHGYGQNKSIMIKKSQLIREKLKIKLNLCLVYISAPNKLPDNHEHVVDFKKYLEGRGLLHKIDEFEPLYDWFSRVNNKWQGIDETLVYLNGILKEQ</sequence>
<dbReference type="InterPro" id="IPR005645">
    <property type="entry name" value="FSH-like_dom"/>
</dbReference>